<evidence type="ECO:0000313" key="3">
    <source>
        <dbReference type="Proteomes" id="UP000279307"/>
    </source>
</evidence>
<dbReference type="AlphaFoldDB" id="A0A3L8E467"/>
<dbReference type="Proteomes" id="UP000279307">
    <property type="component" value="Chromosome 1"/>
</dbReference>
<proteinExistence type="predicted"/>
<accession>A0A3L8E467</accession>
<evidence type="ECO:0000256" key="1">
    <source>
        <dbReference type="SAM" id="MobiDB-lite"/>
    </source>
</evidence>
<gene>
    <name evidence="2" type="ORF">DMN91_000828</name>
</gene>
<feature type="region of interest" description="Disordered" evidence="1">
    <location>
        <begin position="171"/>
        <end position="202"/>
    </location>
</feature>
<reference evidence="2 3" key="1">
    <citation type="journal article" date="2018" name="Genome Res.">
        <title>The genomic architecture and molecular evolution of ant odorant receptors.</title>
        <authorList>
            <person name="McKenzie S.K."/>
            <person name="Kronauer D.J.C."/>
        </authorList>
    </citation>
    <scope>NUCLEOTIDE SEQUENCE [LARGE SCALE GENOMIC DNA]</scope>
    <source>
        <strain evidence="2">Clonal line C1</strain>
    </source>
</reference>
<evidence type="ECO:0000313" key="2">
    <source>
        <dbReference type="EMBL" id="RLU27029.1"/>
    </source>
</evidence>
<organism evidence="2 3">
    <name type="scientific">Ooceraea biroi</name>
    <name type="common">Clonal raider ant</name>
    <name type="synonym">Cerapachys biroi</name>
    <dbReference type="NCBI Taxonomy" id="2015173"/>
    <lineage>
        <taxon>Eukaryota</taxon>
        <taxon>Metazoa</taxon>
        <taxon>Ecdysozoa</taxon>
        <taxon>Arthropoda</taxon>
        <taxon>Hexapoda</taxon>
        <taxon>Insecta</taxon>
        <taxon>Pterygota</taxon>
        <taxon>Neoptera</taxon>
        <taxon>Endopterygota</taxon>
        <taxon>Hymenoptera</taxon>
        <taxon>Apocrita</taxon>
        <taxon>Aculeata</taxon>
        <taxon>Formicoidea</taxon>
        <taxon>Formicidae</taxon>
        <taxon>Dorylinae</taxon>
        <taxon>Ooceraea</taxon>
    </lineage>
</organism>
<comment type="caution">
    <text evidence="2">The sequence shown here is derived from an EMBL/GenBank/DDBJ whole genome shotgun (WGS) entry which is preliminary data.</text>
</comment>
<name>A0A3L8E467_OOCBI</name>
<dbReference type="EMBL" id="QOIP01000001">
    <property type="protein sequence ID" value="RLU27029.1"/>
    <property type="molecule type" value="Genomic_DNA"/>
</dbReference>
<sequence>MSACAHKNILSYARVVCRAGYGVSANTTPIPFRAAPFNLRWCAQARSPEWSKQPPYKKARNSVTRAVEPSNIRSYVRIRSPLNPDFQTPLRAKAWNPDPLRRSTTKRAPEPASVSRSEAHTVRGQWHRLEVEHSPSLPSLSRRRPQLTLGTSRKCTDGYGSGVFSVSAETPLGPARTWTEPRQPTGAISDRGSRHVYNNVLR</sequence>
<feature type="region of interest" description="Disordered" evidence="1">
    <location>
        <begin position="89"/>
        <end position="159"/>
    </location>
</feature>
<feature type="compositionally biased region" description="Basic and acidic residues" evidence="1">
    <location>
        <begin position="117"/>
        <end position="133"/>
    </location>
</feature>
<protein>
    <submittedName>
        <fullName evidence="2">Uncharacterized protein</fullName>
    </submittedName>
</protein>